<dbReference type="InterPro" id="IPR044169">
    <property type="entry name" value="PI21"/>
</dbReference>
<dbReference type="SUPFAM" id="SSF55008">
    <property type="entry name" value="HMA, heavy metal-associated domain"/>
    <property type="match status" value="1"/>
</dbReference>
<keyword evidence="4" id="KW-1185">Reference proteome</keyword>
<protein>
    <recommendedName>
        <fullName evidence="2">HMA domain-containing protein</fullName>
    </recommendedName>
</protein>
<dbReference type="Pfam" id="PF00403">
    <property type="entry name" value="HMA"/>
    <property type="match status" value="1"/>
</dbReference>
<dbReference type="Proteomes" id="UP001293593">
    <property type="component" value="Unassembled WGS sequence"/>
</dbReference>
<reference evidence="3" key="1">
    <citation type="submission" date="2023-10" db="EMBL/GenBank/DDBJ databases">
        <title>Chromosome-level genome of the transformable northern wattle, Acacia crassicarpa.</title>
        <authorList>
            <person name="Massaro I."/>
            <person name="Sinha N.R."/>
            <person name="Poethig S."/>
            <person name="Leichty A.R."/>
        </authorList>
    </citation>
    <scope>NUCLEOTIDE SEQUENCE</scope>
    <source>
        <strain evidence="3">Acra3RX</strain>
        <tissue evidence="3">Leaf</tissue>
    </source>
</reference>
<dbReference type="EMBL" id="JAWXYG010000011">
    <property type="protein sequence ID" value="KAK4259139.1"/>
    <property type="molecule type" value="Genomic_DNA"/>
</dbReference>
<comment type="caution">
    <text evidence="3">The sequence shown here is derived from an EMBL/GenBank/DDBJ whole genome shotgun (WGS) entry which is preliminary data.</text>
</comment>
<evidence type="ECO:0000259" key="2">
    <source>
        <dbReference type="PROSITE" id="PS50846"/>
    </source>
</evidence>
<feature type="domain" description="HMA" evidence="2">
    <location>
        <begin position="5"/>
        <end position="69"/>
    </location>
</feature>
<organism evidence="3 4">
    <name type="scientific">Acacia crassicarpa</name>
    <name type="common">northern wattle</name>
    <dbReference type="NCBI Taxonomy" id="499986"/>
    <lineage>
        <taxon>Eukaryota</taxon>
        <taxon>Viridiplantae</taxon>
        <taxon>Streptophyta</taxon>
        <taxon>Embryophyta</taxon>
        <taxon>Tracheophyta</taxon>
        <taxon>Spermatophyta</taxon>
        <taxon>Magnoliopsida</taxon>
        <taxon>eudicotyledons</taxon>
        <taxon>Gunneridae</taxon>
        <taxon>Pentapetalae</taxon>
        <taxon>rosids</taxon>
        <taxon>fabids</taxon>
        <taxon>Fabales</taxon>
        <taxon>Fabaceae</taxon>
        <taxon>Caesalpinioideae</taxon>
        <taxon>mimosoid clade</taxon>
        <taxon>Acacieae</taxon>
        <taxon>Acacia</taxon>
    </lineage>
</organism>
<evidence type="ECO:0000313" key="4">
    <source>
        <dbReference type="Proteomes" id="UP001293593"/>
    </source>
</evidence>
<evidence type="ECO:0000313" key="3">
    <source>
        <dbReference type="EMBL" id="KAK4259139.1"/>
    </source>
</evidence>
<dbReference type="PANTHER" id="PTHR47488:SF18">
    <property type="entry name" value="HEAVY-METAL-ASSOCIATED DOMAIN PROTEIN"/>
    <property type="match status" value="1"/>
</dbReference>
<feature type="compositionally biased region" description="Basic and acidic residues" evidence="1">
    <location>
        <begin position="79"/>
        <end position="103"/>
    </location>
</feature>
<dbReference type="PANTHER" id="PTHR47488">
    <property type="entry name" value="HEAVY METAL TRANSPORT/DETOXIFICATION SUPERFAMILY PROTEIN"/>
    <property type="match status" value="1"/>
</dbReference>
<feature type="region of interest" description="Disordered" evidence="1">
    <location>
        <begin position="79"/>
        <end position="166"/>
    </location>
</feature>
<dbReference type="AlphaFoldDB" id="A0AAE1IZS5"/>
<sequence length="195" mass="21596">MAEKDTLMRLKVDLQCAKCTEKVKKVLSKFPEVRSQVFDDKNNIVTITVVCCSPKKIRDEICCKGGVAIKSIQIVETPKKPDAGDKKKVADKTKDRGEGDKKKVADKHKGRGEGEKKNADKPNGRGEGDKMKVADKRKDKDKPTDKPKNKPADKPAKSKQKDPGPILLQLPAGMMVMPKIKIEVEIIKAKLSFGF</sequence>
<dbReference type="GO" id="GO:1900150">
    <property type="term" value="P:regulation of defense response to fungus"/>
    <property type="evidence" value="ECO:0007669"/>
    <property type="project" value="InterPro"/>
</dbReference>
<dbReference type="PROSITE" id="PS50846">
    <property type="entry name" value="HMA_2"/>
    <property type="match status" value="1"/>
</dbReference>
<name>A0AAE1IZS5_9FABA</name>
<accession>A0AAE1IZS5</accession>
<dbReference type="InterPro" id="IPR006121">
    <property type="entry name" value="HMA_dom"/>
</dbReference>
<dbReference type="Gene3D" id="3.30.70.100">
    <property type="match status" value="1"/>
</dbReference>
<gene>
    <name evidence="3" type="ORF">QN277_005505</name>
</gene>
<feature type="compositionally biased region" description="Basic and acidic residues" evidence="1">
    <location>
        <begin position="111"/>
        <end position="162"/>
    </location>
</feature>
<proteinExistence type="predicted"/>
<dbReference type="GO" id="GO:0046872">
    <property type="term" value="F:metal ion binding"/>
    <property type="evidence" value="ECO:0007669"/>
    <property type="project" value="InterPro"/>
</dbReference>
<dbReference type="InterPro" id="IPR036163">
    <property type="entry name" value="HMA_dom_sf"/>
</dbReference>
<evidence type="ECO:0000256" key="1">
    <source>
        <dbReference type="SAM" id="MobiDB-lite"/>
    </source>
</evidence>